<dbReference type="AlphaFoldDB" id="H8GTX0"/>
<feature type="domain" description="DUF2268" evidence="1">
    <location>
        <begin position="48"/>
        <end position="199"/>
    </location>
</feature>
<dbReference type="KEGG" id="dgo:DGo_CA2683"/>
<gene>
    <name evidence="2" type="ordered locus">DGo_CA2683</name>
</gene>
<organism evidence="2 3">
    <name type="scientific">Deinococcus gobiensis (strain DSM 21396 / JCM 16679 / CGMCC 1.7299 / I-0)</name>
    <dbReference type="NCBI Taxonomy" id="745776"/>
    <lineage>
        <taxon>Bacteria</taxon>
        <taxon>Thermotogati</taxon>
        <taxon>Deinococcota</taxon>
        <taxon>Deinococci</taxon>
        <taxon>Deinococcales</taxon>
        <taxon>Deinococcaceae</taxon>
        <taxon>Deinococcus</taxon>
    </lineage>
</organism>
<protein>
    <recommendedName>
        <fullName evidence="1">DUF2268 domain-containing protein</fullName>
    </recommendedName>
</protein>
<accession>H8GTX0</accession>
<dbReference type="Pfam" id="PF10026">
    <property type="entry name" value="DUF2268"/>
    <property type="match status" value="1"/>
</dbReference>
<proteinExistence type="predicted"/>
<dbReference type="eggNOG" id="COG5504">
    <property type="taxonomic scope" value="Bacteria"/>
</dbReference>
<dbReference type="Proteomes" id="UP000007575">
    <property type="component" value="Chromosome"/>
</dbReference>
<evidence type="ECO:0000313" key="3">
    <source>
        <dbReference type="Proteomes" id="UP000007575"/>
    </source>
</evidence>
<evidence type="ECO:0000259" key="1">
    <source>
        <dbReference type="Pfam" id="PF10026"/>
    </source>
</evidence>
<dbReference type="InterPro" id="IPR018728">
    <property type="entry name" value="DUF2268"/>
</dbReference>
<sequence length="206" mass="22440">MNAGGLLPGALAGDLREVLDAALARQGQRLGLDGVDVAVRVLPWGLPETGVHGYAPAGHYAELTLSPQNPNFAALWGTEVPATLAHELHHCRRWRGPGYGETLLEVLVSEGLAQHHEREERGGQPAPYSRLTADLAPLWARAAPLLDRRDYGHAAWFFGSEEAGLPRWAGYALGYDLVRRFQERRAQDTAALADAPAEVFRPFVPV</sequence>
<dbReference type="PATRIC" id="fig|745776.4.peg.2751"/>
<reference evidence="2 3" key="1">
    <citation type="journal article" date="2012" name="PLoS ONE">
        <title>Genome sequence and transcriptome analysis of the radioresistant bacterium Deinococcus gobiensis: insights into the extreme environmental adaptations.</title>
        <authorList>
            <person name="Yuan M."/>
            <person name="Chen M."/>
            <person name="Zhang W."/>
            <person name="Lu W."/>
            <person name="Wang J."/>
            <person name="Yang M."/>
            <person name="Zhao P."/>
            <person name="Tang R."/>
            <person name="Li X."/>
            <person name="Hao Y."/>
            <person name="Zhou Z."/>
            <person name="Zhan Y."/>
            <person name="Yu H."/>
            <person name="Teng C."/>
            <person name="Yan Y."/>
            <person name="Ping S."/>
            <person name="Wang Y."/>
            <person name="Lin M."/>
        </authorList>
    </citation>
    <scope>NUCLEOTIDE SEQUENCE [LARGE SCALE GENOMIC DNA]</scope>
    <source>
        <strain evidence="2 3">I-0</strain>
    </source>
</reference>
<keyword evidence="3" id="KW-1185">Reference proteome</keyword>
<dbReference type="EMBL" id="CP002191">
    <property type="protein sequence ID" value="AFD26610.1"/>
    <property type="molecule type" value="Genomic_DNA"/>
</dbReference>
<name>H8GTX0_DEIGI</name>
<dbReference type="HOGENOM" id="CLU_086343_0_0_0"/>
<dbReference type="STRING" id="745776.DGo_CA2683"/>
<evidence type="ECO:0000313" key="2">
    <source>
        <dbReference type="EMBL" id="AFD26610.1"/>
    </source>
</evidence>